<evidence type="ECO:0000313" key="7">
    <source>
        <dbReference type="EMBL" id="KIW76456.1"/>
    </source>
</evidence>
<sequence length="186" mass="20495">MAAGVVERDISGARKGHDKPGLQQVKPDRSISSIIIKSFGFDTYTNLLLNLPSTGLPAIAKAGLLIVNYITGTAGCGVSLLYSWTTANFAGHTKKVTISALVLISFYIGHIIGPKTFRDADALDYIPAKLTIVIILSVGILATVALNWAYWHENKKRDREEPTVLPDDFEFIDLTDKENRNFRYIL</sequence>
<gene>
    <name evidence="7" type="ORF">Z517_11202</name>
</gene>
<dbReference type="GeneID" id="25310692"/>
<keyword evidence="4 6" id="KW-1133">Transmembrane helix</keyword>
<dbReference type="AlphaFoldDB" id="A0A0D2DFH6"/>
<name>A0A0D2DFH6_9EURO</name>
<dbReference type="GO" id="GO:0016020">
    <property type="term" value="C:membrane"/>
    <property type="evidence" value="ECO:0007669"/>
    <property type="project" value="UniProtKB-SubCell"/>
</dbReference>
<organism evidence="7 8">
    <name type="scientific">Fonsecaea pedrosoi CBS 271.37</name>
    <dbReference type="NCBI Taxonomy" id="1442368"/>
    <lineage>
        <taxon>Eukaryota</taxon>
        <taxon>Fungi</taxon>
        <taxon>Dikarya</taxon>
        <taxon>Ascomycota</taxon>
        <taxon>Pezizomycotina</taxon>
        <taxon>Eurotiomycetes</taxon>
        <taxon>Chaetothyriomycetidae</taxon>
        <taxon>Chaetothyriales</taxon>
        <taxon>Herpotrichiellaceae</taxon>
        <taxon>Fonsecaea</taxon>
    </lineage>
</organism>
<dbReference type="HOGENOM" id="CLU_001265_32_1_1"/>
<evidence type="ECO:0000256" key="6">
    <source>
        <dbReference type="SAM" id="Phobius"/>
    </source>
</evidence>
<evidence type="ECO:0000256" key="2">
    <source>
        <dbReference type="ARBA" id="ARBA00022448"/>
    </source>
</evidence>
<keyword evidence="2" id="KW-0813">Transport</keyword>
<reference evidence="7 8" key="1">
    <citation type="submission" date="2015-01" db="EMBL/GenBank/DDBJ databases">
        <title>The Genome Sequence of Fonsecaea pedrosoi CBS 271.37.</title>
        <authorList>
            <consortium name="The Broad Institute Genomics Platform"/>
            <person name="Cuomo C."/>
            <person name="de Hoog S."/>
            <person name="Gorbushina A."/>
            <person name="Stielow B."/>
            <person name="Teixiera M."/>
            <person name="Abouelleil A."/>
            <person name="Chapman S.B."/>
            <person name="Priest M."/>
            <person name="Young S.K."/>
            <person name="Wortman J."/>
            <person name="Nusbaum C."/>
            <person name="Birren B."/>
        </authorList>
    </citation>
    <scope>NUCLEOTIDE SEQUENCE [LARGE SCALE GENOMIC DNA]</scope>
    <source>
        <strain evidence="7 8">CBS 271.37</strain>
    </source>
</reference>
<accession>A0A0D2DFH6</accession>
<dbReference type="RefSeq" id="XP_013280264.1">
    <property type="nucleotide sequence ID" value="XM_013424810.1"/>
</dbReference>
<evidence type="ECO:0000256" key="3">
    <source>
        <dbReference type="ARBA" id="ARBA00022692"/>
    </source>
</evidence>
<dbReference type="EMBL" id="KN846975">
    <property type="protein sequence ID" value="KIW76456.1"/>
    <property type="molecule type" value="Genomic_DNA"/>
</dbReference>
<feature type="transmembrane region" description="Helical" evidence="6">
    <location>
        <begin position="58"/>
        <end position="84"/>
    </location>
</feature>
<evidence type="ECO:0000313" key="8">
    <source>
        <dbReference type="Proteomes" id="UP000053029"/>
    </source>
</evidence>
<feature type="transmembrane region" description="Helical" evidence="6">
    <location>
        <begin position="96"/>
        <end position="113"/>
    </location>
</feature>
<feature type="transmembrane region" description="Helical" evidence="6">
    <location>
        <begin position="125"/>
        <end position="150"/>
    </location>
</feature>
<comment type="subcellular location">
    <subcellularLocation>
        <location evidence="1">Membrane</location>
        <topology evidence="1">Multi-pass membrane protein</topology>
    </subcellularLocation>
</comment>
<evidence type="ECO:0000256" key="1">
    <source>
        <dbReference type="ARBA" id="ARBA00004141"/>
    </source>
</evidence>
<evidence type="ECO:0000256" key="5">
    <source>
        <dbReference type="ARBA" id="ARBA00023136"/>
    </source>
</evidence>
<proteinExistence type="predicted"/>
<dbReference type="PANTHER" id="PTHR43791">
    <property type="entry name" value="PERMEASE-RELATED"/>
    <property type="match status" value="1"/>
</dbReference>
<keyword evidence="8" id="KW-1185">Reference proteome</keyword>
<dbReference type="OrthoDB" id="6730379at2759"/>
<dbReference type="VEuPathDB" id="FungiDB:Z517_11202"/>
<dbReference type="SUPFAM" id="SSF103473">
    <property type="entry name" value="MFS general substrate transporter"/>
    <property type="match status" value="1"/>
</dbReference>
<keyword evidence="5 6" id="KW-0472">Membrane</keyword>
<dbReference type="PANTHER" id="PTHR43791:SF40">
    <property type="entry name" value="THIAMINE PATHWAY TRANSPORTER THI73"/>
    <property type="match status" value="1"/>
</dbReference>
<dbReference type="GO" id="GO:0022857">
    <property type="term" value="F:transmembrane transporter activity"/>
    <property type="evidence" value="ECO:0007669"/>
    <property type="project" value="TreeGrafter"/>
</dbReference>
<evidence type="ECO:0000256" key="4">
    <source>
        <dbReference type="ARBA" id="ARBA00022989"/>
    </source>
</evidence>
<dbReference type="Proteomes" id="UP000053029">
    <property type="component" value="Unassembled WGS sequence"/>
</dbReference>
<dbReference type="InterPro" id="IPR036259">
    <property type="entry name" value="MFS_trans_sf"/>
</dbReference>
<protein>
    <submittedName>
        <fullName evidence="7">Uncharacterized protein</fullName>
    </submittedName>
</protein>
<keyword evidence="3 6" id="KW-0812">Transmembrane</keyword>